<accession>A0A0F9IZ01</accession>
<comment type="caution">
    <text evidence="1">The sequence shown here is derived from an EMBL/GenBank/DDBJ whole genome shotgun (WGS) entry which is preliminary data.</text>
</comment>
<evidence type="ECO:0000313" key="1">
    <source>
        <dbReference type="EMBL" id="KKM62619.1"/>
    </source>
</evidence>
<gene>
    <name evidence="1" type="ORF">LCGC14_1519880</name>
</gene>
<protein>
    <submittedName>
        <fullName evidence="1">Uncharacterized protein</fullName>
    </submittedName>
</protein>
<dbReference type="EMBL" id="LAZR01011257">
    <property type="protein sequence ID" value="KKM62619.1"/>
    <property type="molecule type" value="Genomic_DNA"/>
</dbReference>
<sequence length="52" mass="6067">MKEIEKLDAFSDIETMLENEYTLTEAIDRIAKGYSINSFQLGIWYADYKKGI</sequence>
<name>A0A0F9IZ01_9ZZZZ</name>
<organism evidence="1">
    <name type="scientific">marine sediment metagenome</name>
    <dbReference type="NCBI Taxonomy" id="412755"/>
    <lineage>
        <taxon>unclassified sequences</taxon>
        <taxon>metagenomes</taxon>
        <taxon>ecological metagenomes</taxon>
    </lineage>
</organism>
<dbReference type="AlphaFoldDB" id="A0A0F9IZ01"/>
<reference evidence="1" key="1">
    <citation type="journal article" date="2015" name="Nature">
        <title>Complex archaea that bridge the gap between prokaryotes and eukaryotes.</title>
        <authorList>
            <person name="Spang A."/>
            <person name="Saw J.H."/>
            <person name="Jorgensen S.L."/>
            <person name="Zaremba-Niedzwiedzka K."/>
            <person name="Martijn J."/>
            <person name="Lind A.E."/>
            <person name="van Eijk R."/>
            <person name="Schleper C."/>
            <person name="Guy L."/>
            <person name="Ettema T.J."/>
        </authorList>
    </citation>
    <scope>NUCLEOTIDE SEQUENCE</scope>
</reference>
<proteinExistence type="predicted"/>